<dbReference type="Proteomes" id="UP000235406">
    <property type="component" value="Unassembled WGS sequence"/>
</dbReference>
<accession>A0A2N7JUF8</accession>
<reference evidence="3" key="1">
    <citation type="submission" date="2016-07" db="EMBL/GenBank/DDBJ databases">
        <title>Nontailed viruses are major unrecognized killers of bacteria in the ocean.</title>
        <authorList>
            <person name="Kauffman K."/>
            <person name="Hussain F."/>
            <person name="Yang J."/>
            <person name="Arevalo P."/>
            <person name="Brown J."/>
            <person name="Cutler M."/>
            <person name="Kelly L."/>
            <person name="Polz M.F."/>
        </authorList>
    </citation>
    <scope>NUCLEOTIDE SEQUENCE [LARGE SCALE GENOMIC DNA]</scope>
    <source>
        <strain evidence="3">10N.261.46.F8</strain>
    </source>
</reference>
<dbReference type="AlphaFoldDB" id="A0A2N7JUF8"/>
<comment type="caution">
    <text evidence="2">The sequence shown here is derived from an EMBL/GenBank/DDBJ whole genome shotgun (WGS) entry which is preliminary data.</text>
</comment>
<dbReference type="PROSITE" id="PS50075">
    <property type="entry name" value="CARRIER"/>
    <property type="match status" value="1"/>
</dbReference>
<dbReference type="OrthoDB" id="5348029at2"/>
<dbReference type="Pfam" id="PF00550">
    <property type="entry name" value="PP-binding"/>
    <property type="match status" value="1"/>
</dbReference>
<protein>
    <recommendedName>
        <fullName evidence="1">Carrier domain-containing protein</fullName>
    </recommendedName>
</protein>
<name>A0A2N7JUF8_9VIBR</name>
<organism evidence="2 3">
    <name type="scientific">Vibrio lentus</name>
    <dbReference type="NCBI Taxonomy" id="136468"/>
    <lineage>
        <taxon>Bacteria</taxon>
        <taxon>Pseudomonadati</taxon>
        <taxon>Pseudomonadota</taxon>
        <taxon>Gammaproteobacteria</taxon>
        <taxon>Vibrionales</taxon>
        <taxon>Vibrionaceae</taxon>
        <taxon>Vibrio</taxon>
    </lineage>
</organism>
<gene>
    <name evidence="2" type="ORF">BCT49_18685</name>
</gene>
<dbReference type="RefSeq" id="WP_102438673.1">
    <property type="nucleotide sequence ID" value="NZ_CAWNVI010000174.1"/>
</dbReference>
<dbReference type="Gene3D" id="1.10.1200.10">
    <property type="entry name" value="ACP-like"/>
    <property type="match status" value="1"/>
</dbReference>
<dbReference type="InterPro" id="IPR036736">
    <property type="entry name" value="ACP-like_sf"/>
</dbReference>
<dbReference type="InterPro" id="IPR009081">
    <property type="entry name" value="PP-bd_ACP"/>
</dbReference>
<dbReference type="EMBL" id="MCZK01000174">
    <property type="protein sequence ID" value="PMM62546.1"/>
    <property type="molecule type" value="Genomic_DNA"/>
</dbReference>
<feature type="domain" description="Carrier" evidence="1">
    <location>
        <begin position="1"/>
        <end position="74"/>
    </location>
</feature>
<evidence type="ECO:0000313" key="2">
    <source>
        <dbReference type="EMBL" id="PMM62546.1"/>
    </source>
</evidence>
<dbReference type="SUPFAM" id="SSF47336">
    <property type="entry name" value="ACP-like"/>
    <property type="match status" value="1"/>
</dbReference>
<sequence>MCEKIIAILTTMKPEYEFAKDTELFESGLLDSFDLLVLVSEIEAQLAISIPGEGLVPENFVSPHVIGEYLKTIQG</sequence>
<evidence type="ECO:0000313" key="3">
    <source>
        <dbReference type="Proteomes" id="UP000235406"/>
    </source>
</evidence>
<proteinExistence type="predicted"/>
<evidence type="ECO:0000259" key="1">
    <source>
        <dbReference type="PROSITE" id="PS50075"/>
    </source>
</evidence>